<reference evidence="2 3" key="2">
    <citation type="submission" date="2013-05" db="EMBL/GenBank/DDBJ databases">
        <authorList>
            <person name="Sibley D."/>
            <person name="Venepally P."/>
            <person name="Karamycheva S."/>
            <person name="Hadjithomas M."/>
            <person name="Khan A."/>
            <person name="Brunk B."/>
            <person name="Roos D."/>
            <person name="Caler E."/>
            <person name="Lorenzi H."/>
        </authorList>
    </citation>
    <scope>NUCLEOTIDE SEQUENCE [LARGE SCALE GENOMIC DNA]</scope>
    <source>
        <strain evidence="2 3">GT1</strain>
    </source>
</reference>
<feature type="region of interest" description="Disordered" evidence="1">
    <location>
        <begin position="530"/>
        <end position="563"/>
    </location>
</feature>
<reference evidence="2 3" key="1">
    <citation type="submission" date="2006-05" db="EMBL/GenBank/DDBJ databases">
        <authorList>
            <person name="Paulsen I."/>
        </authorList>
    </citation>
    <scope>NUCLEOTIDE SEQUENCE [LARGE SCALE GENOMIC DNA]</scope>
    <source>
        <strain evidence="2 3">GT1</strain>
    </source>
</reference>
<feature type="compositionally biased region" description="Low complexity" evidence="1">
    <location>
        <begin position="403"/>
        <end position="417"/>
    </location>
</feature>
<evidence type="ECO:0000313" key="2">
    <source>
        <dbReference type="EMBL" id="EPR59660.1"/>
    </source>
</evidence>
<feature type="compositionally biased region" description="Low complexity" evidence="1">
    <location>
        <begin position="698"/>
        <end position="719"/>
    </location>
</feature>
<feature type="region of interest" description="Disordered" evidence="1">
    <location>
        <begin position="62"/>
        <end position="127"/>
    </location>
</feature>
<feature type="region of interest" description="Disordered" evidence="1">
    <location>
        <begin position="743"/>
        <end position="947"/>
    </location>
</feature>
<feature type="compositionally biased region" description="Basic residues" evidence="1">
    <location>
        <begin position="683"/>
        <end position="692"/>
    </location>
</feature>
<feature type="compositionally biased region" description="Polar residues" evidence="1">
    <location>
        <begin position="926"/>
        <end position="938"/>
    </location>
</feature>
<feature type="compositionally biased region" description="Low complexity" evidence="1">
    <location>
        <begin position="671"/>
        <end position="681"/>
    </location>
</feature>
<feature type="compositionally biased region" description="Basic and acidic residues" evidence="1">
    <location>
        <begin position="877"/>
        <end position="891"/>
    </location>
</feature>
<feature type="region of interest" description="Disordered" evidence="1">
    <location>
        <begin position="659"/>
        <end position="719"/>
    </location>
</feature>
<dbReference type="VEuPathDB" id="ToxoDB:TGGT1_292375"/>
<feature type="compositionally biased region" description="Polar residues" evidence="1">
    <location>
        <begin position="774"/>
        <end position="784"/>
    </location>
</feature>
<name>S7UPL6_TOXGG</name>
<dbReference type="AlphaFoldDB" id="S7UPL6"/>
<dbReference type="PROSITE" id="PS51257">
    <property type="entry name" value="PROKAR_LIPOPROTEIN"/>
    <property type="match status" value="1"/>
</dbReference>
<feature type="compositionally biased region" description="Polar residues" evidence="1">
    <location>
        <begin position="249"/>
        <end position="260"/>
    </location>
</feature>
<evidence type="ECO:0000313" key="3">
    <source>
        <dbReference type="Proteomes" id="UP000005641"/>
    </source>
</evidence>
<dbReference type="OrthoDB" id="10380829at2759"/>
<dbReference type="EMBL" id="AAQM03000211">
    <property type="protein sequence ID" value="EPR59660.1"/>
    <property type="molecule type" value="Genomic_DNA"/>
</dbReference>
<comment type="caution">
    <text evidence="2">The sequence shown here is derived from an EMBL/GenBank/DDBJ whole genome shotgun (WGS) entry which is preliminary data.</text>
</comment>
<accession>S7UPL6</accession>
<dbReference type="Proteomes" id="UP000005641">
    <property type="component" value="Unassembled WGS sequence"/>
</dbReference>
<protein>
    <submittedName>
        <fullName evidence="2">KRUF family protein</fullName>
    </submittedName>
</protein>
<organism evidence="2 3">
    <name type="scientific">Toxoplasma gondii (strain ATCC 50853 / GT1)</name>
    <dbReference type="NCBI Taxonomy" id="507601"/>
    <lineage>
        <taxon>Eukaryota</taxon>
        <taxon>Sar</taxon>
        <taxon>Alveolata</taxon>
        <taxon>Apicomplexa</taxon>
        <taxon>Conoidasida</taxon>
        <taxon>Coccidia</taxon>
        <taxon>Eucoccidiorida</taxon>
        <taxon>Eimeriorina</taxon>
        <taxon>Sarcocystidae</taxon>
        <taxon>Toxoplasma</taxon>
    </lineage>
</organism>
<sequence length="947" mass="101250">MVTRLAVVGTALAACICYFEQDVESPLIISWLPTAWVLTRHLRAAAVVFLRFTDSVLGARAAHVPGDDHSDKRGSPYHATAGSESEEETRVSPEAPAQAPSSSAPESADSRSHRHGATDAPSGSTAAGLGCSEADQFGVASTVNLAGLGDVTYGVVALQQLRRQATALRQEWTDENTFVKMSVGRRCVDQPALPTVEQIRRWSTLSRKRFRARFPTRLREATHLETLANDVVKALENAGVSVPHDAEHSSSQPGTDDQTLTSGGDASGAAGGDTTSAATVKDYIMLGIQSLRNQAAAIKEAWMNKEMYVARQVAQRLVRGISPTPPRKLVTEWKHQARREFCQRAHKRIGDAAALEAKANVWENKLATGAQTDIDAAGVVHQQDGQKKQRGVEVPSTTLPGDPSVSSASPGSSRSRSLVGTVLASTVELEGRGKVSYVQLAIEALSRRVAKLKSTWACRDTYVALQIAARMLRGNNRSPSAVELTQWCQAARDTFRRNSSTRKHQAADLLVKVDELKQRAVEAGVMLESSQEHIVEESELDRSLTASQDEGSSAGRPPPSTPVEAQMTFAHLAITSLRREAKEIRELWCRGEDSFVAQHVAERLVREDNPSPTPQAYKHMSYEARSMFRRAFAWHQQKASELEAQALTLEQELHHLLPSTQGHEEEPPPVAESSVKSSEAPKSGKRKAKTKHLSQTPSASAGEGTSSAGEGTSSAGAASMPRSLWLTPVVALPLRAPRQGPWWPGAEAPVAGRQVSPTAEPQRKRARRSRETSGRSPPTASGPSVGTGGQLPAQLGPASAASATPAAESDDGSSETVPPPPKKQMLLQFLATQIAAGTPSPPPPVPTVRPRSPASTASAGPPLAARPHPSLPPPARQAERPGRVSSDREPRALPLKKRPLRTPLPLVHSSPTSTTQHERGPPVSGAHTTEGTEPSSGVQPPPSGKHT</sequence>
<proteinExistence type="predicted"/>
<feature type="compositionally biased region" description="Low complexity" evidence="1">
    <location>
        <begin position="797"/>
        <end position="807"/>
    </location>
</feature>
<feature type="region of interest" description="Disordered" evidence="1">
    <location>
        <begin position="241"/>
        <end position="274"/>
    </location>
</feature>
<feature type="compositionally biased region" description="Low complexity" evidence="1">
    <location>
        <begin position="92"/>
        <end position="107"/>
    </location>
</feature>
<gene>
    <name evidence="2" type="ORF">TGGT1_292375</name>
</gene>
<feature type="region of interest" description="Disordered" evidence="1">
    <location>
        <begin position="379"/>
        <end position="417"/>
    </location>
</feature>
<feature type="compositionally biased region" description="Basic and acidic residues" evidence="1">
    <location>
        <begin position="530"/>
        <end position="542"/>
    </location>
</feature>
<evidence type="ECO:0000256" key="1">
    <source>
        <dbReference type="SAM" id="MobiDB-lite"/>
    </source>
</evidence>
<feature type="compositionally biased region" description="Basic and acidic residues" evidence="1">
    <location>
        <begin position="65"/>
        <end position="74"/>
    </location>
</feature>